<keyword evidence="2" id="KW-1133">Transmembrane helix</keyword>
<dbReference type="InterPro" id="IPR010982">
    <property type="entry name" value="Lambda_DNA-bd_dom_sf"/>
</dbReference>
<dbReference type="EMBL" id="QQYZ01000004">
    <property type="protein sequence ID" value="RSY87957.1"/>
    <property type="molecule type" value="Genomic_DNA"/>
</dbReference>
<dbReference type="AlphaFoldDB" id="A0A430G5X7"/>
<dbReference type="RefSeq" id="WP_126003876.1">
    <property type="nucleotide sequence ID" value="NZ_QQYZ01000004.1"/>
</dbReference>
<dbReference type="Gene3D" id="1.10.260.40">
    <property type="entry name" value="lambda repressor-like DNA-binding domains"/>
    <property type="match status" value="1"/>
</dbReference>
<dbReference type="Proteomes" id="UP000287746">
    <property type="component" value="Unassembled WGS sequence"/>
</dbReference>
<dbReference type="InterPro" id="IPR001387">
    <property type="entry name" value="Cro/C1-type_HTH"/>
</dbReference>
<evidence type="ECO:0000256" key="1">
    <source>
        <dbReference type="SAM" id="MobiDB-lite"/>
    </source>
</evidence>
<gene>
    <name evidence="4" type="ORF">DAH66_05650</name>
</gene>
<dbReference type="Pfam" id="PF13413">
    <property type="entry name" value="HTH_25"/>
    <property type="match status" value="1"/>
</dbReference>
<evidence type="ECO:0000313" key="4">
    <source>
        <dbReference type="EMBL" id="RSY87957.1"/>
    </source>
</evidence>
<protein>
    <submittedName>
        <fullName evidence="4">Helix-turn-helix domain-containing protein</fullName>
    </submittedName>
</protein>
<dbReference type="InterPro" id="IPR025194">
    <property type="entry name" value="RodZ-like_C"/>
</dbReference>
<sequence length="311" mass="32429">MDGEPGETPTLFPEKVGEKLRDARLAQGLELSDIAARTRIPLRHLEAIETSDYSGLPSPTYAVGFVKSYARAIGADEVALAKELRAETSSMFAAREAYETYDPEDPVREPSSGLVWAGAVIAVLLLAALALWYGTDLFRSSGTPEPEPLPTETPLAVPAAAPSPAAPANGGQVTLTATEPVWLRIYDASGTRLFEKEMAAGERYDVPQNANGPMINLGRPEAIRVTVNGSDVAPLGTPGRAIKDVPISAAALQARGSGATPAATPTPAASTTPANRSSRPLPPAFRPAFDPPAQSQTVDPLTPASGNSTAP</sequence>
<feature type="transmembrane region" description="Helical" evidence="2">
    <location>
        <begin position="113"/>
        <end position="133"/>
    </location>
</feature>
<evidence type="ECO:0000313" key="5">
    <source>
        <dbReference type="Proteomes" id="UP000287746"/>
    </source>
</evidence>
<name>A0A430G5X7_9SPHN</name>
<reference evidence="4 5" key="1">
    <citation type="submission" date="2018-07" db="EMBL/GenBank/DDBJ databases">
        <title>Genomic and Epidemiologic Investigation of an Indolent Hospital Outbreak.</title>
        <authorList>
            <person name="Johnson R.C."/>
            <person name="Deming C."/>
            <person name="Conlan S."/>
            <person name="Zellmer C.J."/>
            <person name="Michelin A.V."/>
            <person name="Lee-Lin S."/>
            <person name="Thomas P.J."/>
            <person name="Park M."/>
            <person name="Weingarten R.A."/>
            <person name="Less J."/>
            <person name="Dekker J.P."/>
            <person name="Frank K.M."/>
            <person name="Musser K.A."/>
            <person name="Mcquiston J.R."/>
            <person name="Henderson D.K."/>
            <person name="Lau A.F."/>
            <person name="Palmore T.N."/>
            <person name="Segre J.A."/>
        </authorList>
    </citation>
    <scope>NUCLEOTIDE SEQUENCE [LARGE SCALE GENOMIC DNA]</scope>
    <source>
        <strain evidence="4 5">SK-CDC1_0717</strain>
    </source>
</reference>
<organism evidence="4 5">
    <name type="scientific">Sphingomonas koreensis</name>
    <dbReference type="NCBI Taxonomy" id="93064"/>
    <lineage>
        <taxon>Bacteria</taxon>
        <taxon>Pseudomonadati</taxon>
        <taxon>Pseudomonadota</taxon>
        <taxon>Alphaproteobacteria</taxon>
        <taxon>Sphingomonadales</taxon>
        <taxon>Sphingomonadaceae</taxon>
        <taxon>Sphingomonas</taxon>
    </lineage>
</organism>
<feature type="region of interest" description="Disordered" evidence="1">
    <location>
        <begin position="141"/>
        <end position="172"/>
    </location>
</feature>
<evidence type="ECO:0000259" key="3">
    <source>
        <dbReference type="Pfam" id="PF13464"/>
    </source>
</evidence>
<dbReference type="Pfam" id="PF13464">
    <property type="entry name" value="RodZ_C"/>
    <property type="match status" value="1"/>
</dbReference>
<feature type="compositionally biased region" description="Low complexity" evidence="1">
    <location>
        <begin position="152"/>
        <end position="168"/>
    </location>
</feature>
<feature type="compositionally biased region" description="Low complexity" evidence="1">
    <location>
        <begin position="259"/>
        <end position="279"/>
    </location>
</feature>
<feature type="domain" description="Cytoskeleton protein RodZ-like C-terminal" evidence="3">
    <location>
        <begin position="174"/>
        <end position="242"/>
    </location>
</feature>
<dbReference type="InterPro" id="IPR050400">
    <property type="entry name" value="Bact_Cytoskel_RodZ"/>
</dbReference>
<dbReference type="PANTHER" id="PTHR34475">
    <property type="match status" value="1"/>
</dbReference>
<dbReference type="PANTHER" id="PTHR34475:SF1">
    <property type="entry name" value="CYTOSKELETON PROTEIN RODZ"/>
    <property type="match status" value="1"/>
</dbReference>
<proteinExistence type="predicted"/>
<accession>A0A430G5X7</accession>
<feature type="compositionally biased region" description="Polar residues" evidence="1">
    <location>
        <begin position="294"/>
        <end position="311"/>
    </location>
</feature>
<keyword evidence="2" id="KW-0472">Membrane</keyword>
<dbReference type="GO" id="GO:0003677">
    <property type="term" value="F:DNA binding"/>
    <property type="evidence" value="ECO:0007669"/>
    <property type="project" value="InterPro"/>
</dbReference>
<evidence type="ECO:0000256" key="2">
    <source>
        <dbReference type="SAM" id="Phobius"/>
    </source>
</evidence>
<feature type="region of interest" description="Disordered" evidence="1">
    <location>
        <begin position="256"/>
        <end position="311"/>
    </location>
</feature>
<keyword evidence="2" id="KW-0812">Transmembrane</keyword>
<dbReference type="CDD" id="cd00093">
    <property type="entry name" value="HTH_XRE"/>
    <property type="match status" value="1"/>
</dbReference>
<comment type="caution">
    <text evidence="4">The sequence shown here is derived from an EMBL/GenBank/DDBJ whole genome shotgun (WGS) entry which is preliminary data.</text>
</comment>